<evidence type="ECO:0000259" key="17">
    <source>
        <dbReference type="PROSITE" id="PS51918"/>
    </source>
</evidence>
<dbReference type="PANTHER" id="PTHR11918:SF45">
    <property type="entry name" value="THREONYLCARBAMOYLADENOSINE TRNA METHYLTHIOTRANSFERASE"/>
    <property type="match status" value="1"/>
</dbReference>
<evidence type="ECO:0000256" key="9">
    <source>
        <dbReference type="ARBA" id="ARBA00022723"/>
    </source>
</evidence>
<dbReference type="SFLD" id="SFLDS00029">
    <property type="entry name" value="Radical_SAM"/>
    <property type="match status" value="1"/>
</dbReference>
<comment type="caution">
    <text evidence="18">The sequence shown here is derived from an EMBL/GenBank/DDBJ whole genome shotgun (WGS) entry which is preliminary data.</text>
</comment>
<dbReference type="EMBL" id="VOGB01000004">
    <property type="protein sequence ID" value="MQM72940.1"/>
    <property type="molecule type" value="Genomic_DNA"/>
</dbReference>
<sequence>MENKGRVAFYNLGCKVNDFDTESMGALFLKSGYQIVDFDSTADVYVVNTCTVTHLGDRKSRQILRRARRKNPDAVIVATGCYAQVAPDEVAAIDEVDIILGTTHRHKIVEEVESFLKDHQREICVENVWDSKTFEDMPIAEQRHHTRAFIKVQDGCNQFCSYCIIPYARGRVRSRSIASVCQEVEKLVADGYQEFVFSGIHIASYGKEFDDSINLLTLLQFVAKIPGVKRIRLGSIEPLLMTKEFVQKLSEIPQICPQFHLSLQSGCDTTLKRMNRKYTTAQFIQIVQYIRQYFTLPALTTDIIVGFPGETEDEFERTIQFAQMINFYKIHVFKYSRRKGTPAYDFPDQIDPSIQHQRSQRLIALSKKQEEAFLRENDQRVQPVLFEQIHEDGTMTGHTPNYIPVEMKAVPDSLGKIKEIVIHYQQGSANMTGTEINN</sequence>
<dbReference type="InterPro" id="IPR020612">
    <property type="entry name" value="Methylthiotransferase_CS"/>
</dbReference>
<organism evidence="18 19">
    <name type="scientific">Candidatus Pseudoramibacter fermentans</name>
    <dbReference type="NCBI Taxonomy" id="2594427"/>
    <lineage>
        <taxon>Bacteria</taxon>
        <taxon>Bacillati</taxon>
        <taxon>Bacillota</taxon>
        <taxon>Clostridia</taxon>
        <taxon>Eubacteriales</taxon>
        <taxon>Eubacteriaceae</taxon>
        <taxon>Pseudoramibacter</taxon>
    </lineage>
</organism>
<dbReference type="Gene3D" id="3.80.30.20">
    <property type="entry name" value="tm_1862 like domain"/>
    <property type="match status" value="1"/>
</dbReference>
<comment type="function">
    <text evidence="2">Catalyzes the methylthiolation of N6-threonylcarbamoyladenosine (t(6)A), leading to the formation of 2-methylthio-N6-threonylcarbamoyladenosine (ms(2)t(6)A) at position 37 in tRNAs that read codons beginning with adenine.</text>
</comment>
<dbReference type="GO" id="GO:0046872">
    <property type="term" value="F:metal ion binding"/>
    <property type="evidence" value="ECO:0007669"/>
    <property type="project" value="UniProtKB-KW"/>
</dbReference>
<evidence type="ECO:0000256" key="4">
    <source>
        <dbReference type="ARBA" id="ARBA00022485"/>
    </source>
</evidence>
<protein>
    <recommendedName>
        <fullName evidence="15">Threonylcarbamoyladenosine tRNA methylthiotransferase MtaB</fullName>
        <ecNumber evidence="3">2.8.4.5</ecNumber>
    </recommendedName>
    <alternativeName>
        <fullName evidence="12">tRNA-t(6)A37 methylthiotransferase</fullName>
    </alternativeName>
</protein>
<evidence type="ECO:0000313" key="19">
    <source>
        <dbReference type="Proteomes" id="UP000473648"/>
    </source>
</evidence>
<evidence type="ECO:0000256" key="1">
    <source>
        <dbReference type="ARBA" id="ARBA00001966"/>
    </source>
</evidence>
<evidence type="ECO:0000256" key="14">
    <source>
        <dbReference type="ARBA" id="ARBA00061574"/>
    </source>
</evidence>
<proteinExistence type="inferred from homology"/>
<dbReference type="PANTHER" id="PTHR11918">
    <property type="entry name" value="RADICAL SAM PROTEINS"/>
    <property type="match status" value="1"/>
</dbReference>
<evidence type="ECO:0000256" key="7">
    <source>
        <dbReference type="ARBA" id="ARBA00022691"/>
    </source>
</evidence>
<dbReference type="SUPFAM" id="SSF102114">
    <property type="entry name" value="Radical SAM enzymes"/>
    <property type="match status" value="1"/>
</dbReference>
<evidence type="ECO:0000259" key="16">
    <source>
        <dbReference type="PROSITE" id="PS51449"/>
    </source>
</evidence>
<keyword evidence="7" id="KW-0949">S-adenosyl-L-methionine</keyword>
<comment type="catalytic activity">
    <reaction evidence="13">
        <text>N(6)-L-threonylcarbamoyladenosine(37) in tRNA + (sulfur carrier)-SH + AH2 + 2 S-adenosyl-L-methionine = 2-methylsulfanyl-N(6)-L-threonylcarbamoyladenosine(37) in tRNA + (sulfur carrier)-H + 5'-deoxyadenosine + L-methionine + A + S-adenosyl-L-homocysteine + 2 H(+)</text>
        <dbReference type="Rhea" id="RHEA:37075"/>
        <dbReference type="Rhea" id="RHEA-COMP:10163"/>
        <dbReference type="Rhea" id="RHEA-COMP:11092"/>
        <dbReference type="Rhea" id="RHEA-COMP:14737"/>
        <dbReference type="Rhea" id="RHEA-COMP:14739"/>
        <dbReference type="ChEBI" id="CHEBI:13193"/>
        <dbReference type="ChEBI" id="CHEBI:15378"/>
        <dbReference type="ChEBI" id="CHEBI:17319"/>
        <dbReference type="ChEBI" id="CHEBI:17499"/>
        <dbReference type="ChEBI" id="CHEBI:29917"/>
        <dbReference type="ChEBI" id="CHEBI:57844"/>
        <dbReference type="ChEBI" id="CHEBI:57856"/>
        <dbReference type="ChEBI" id="CHEBI:59789"/>
        <dbReference type="ChEBI" id="CHEBI:64428"/>
        <dbReference type="ChEBI" id="CHEBI:74418"/>
        <dbReference type="ChEBI" id="CHEBI:74420"/>
        <dbReference type="EC" id="2.8.4.5"/>
    </reaction>
</comment>
<dbReference type="InterPro" id="IPR006638">
    <property type="entry name" value="Elp3/MiaA/NifB-like_rSAM"/>
</dbReference>
<dbReference type="InterPro" id="IPR034557">
    <property type="entry name" value="ThrcA_tRNA_MEthiotransferase"/>
</dbReference>
<dbReference type="InterPro" id="IPR007197">
    <property type="entry name" value="rSAM"/>
</dbReference>
<evidence type="ECO:0000256" key="12">
    <source>
        <dbReference type="ARBA" id="ARBA00031213"/>
    </source>
</evidence>
<dbReference type="PROSITE" id="PS51918">
    <property type="entry name" value="RADICAL_SAM"/>
    <property type="match status" value="1"/>
</dbReference>
<feature type="domain" description="Radical SAM core" evidence="17">
    <location>
        <begin position="142"/>
        <end position="372"/>
    </location>
</feature>
<dbReference type="InterPro" id="IPR058240">
    <property type="entry name" value="rSAM_sf"/>
</dbReference>
<dbReference type="SFLD" id="SFLDG01061">
    <property type="entry name" value="methylthiotransferase"/>
    <property type="match status" value="1"/>
</dbReference>
<dbReference type="PROSITE" id="PS51449">
    <property type="entry name" value="MTTASE_N"/>
    <property type="match status" value="1"/>
</dbReference>
<reference evidence="18" key="1">
    <citation type="journal article" date="2020" name="Appl. Environ. Microbiol.">
        <title>Medium-Chain Fatty Acid Synthesis by 'Candidatus Weimeria bifida' gen. nov., sp. nov., and 'Candidatus Pseudoramibacter fermentans' sp. nov.</title>
        <authorList>
            <person name="Scarborough M.J."/>
            <person name="Myers K.S."/>
            <person name="Donohue T.J."/>
            <person name="Noguera D.R."/>
        </authorList>
    </citation>
    <scope>NUCLEOTIDE SEQUENCE</scope>
    <source>
        <strain evidence="18">EUB1.1</strain>
    </source>
</reference>
<dbReference type="PROSITE" id="PS01278">
    <property type="entry name" value="MTTASE_RADICAL"/>
    <property type="match status" value="1"/>
</dbReference>
<evidence type="ECO:0000256" key="13">
    <source>
        <dbReference type="ARBA" id="ARBA00051661"/>
    </source>
</evidence>
<keyword evidence="4" id="KW-0004">4Fe-4S</keyword>
<dbReference type="AlphaFoldDB" id="A0A6L5GT30"/>
<comment type="cofactor">
    <cofactor evidence="1">
        <name>[4Fe-4S] cluster</name>
        <dbReference type="ChEBI" id="CHEBI:49883"/>
    </cofactor>
</comment>
<evidence type="ECO:0000256" key="3">
    <source>
        <dbReference type="ARBA" id="ARBA00013273"/>
    </source>
</evidence>
<dbReference type="Gene3D" id="3.40.50.12160">
    <property type="entry name" value="Methylthiotransferase, N-terminal domain"/>
    <property type="match status" value="1"/>
</dbReference>
<keyword evidence="9" id="KW-0479">Metal-binding</keyword>
<dbReference type="GO" id="GO:0035598">
    <property type="term" value="F:tRNA (N(6)-L-threonylcarbamoyladenosine(37)-C(2))-methylthiotransferase activity"/>
    <property type="evidence" value="ECO:0007669"/>
    <property type="project" value="UniProtKB-EC"/>
</dbReference>
<evidence type="ECO:0000256" key="15">
    <source>
        <dbReference type="ARBA" id="ARBA00069898"/>
    </source>
</evidence>
<dbReference type="CDD" id="cd01335">
    <property type="entry name" value="Radical_SAM"/>
    <property type="match status" value="1"/>
</dbReference>
<dbReference type="NCBIfam" id="TIGR00089">
    <property type="entry name" value="MiaB/RimO family radical SAM methylthiotransferase"/>
    <property type="match status" value="1"/>
</dbReference>
<dbReference type="InterPro" id="IPR013848">
    <property type="entry name" value="Methylthiotransferase_N"/>
</dbReference>
<evidence type="ECO:0000256" key="5">
    <source>
        <dbReference type="ARBA" id="ARBA00022490"/>
    </source>
</evidence>
<keyword evidence="8" id="KW-0819">tRNA processing</keyword>
<evidence type="ECO:0000256" key="11">
    <source>
        <dbReference type="ARBA" id="ARBA00023014"/>
    </source>
</evidence>
<keyword evidence="6" id="KW-0808">Transferase</keyword>
<dbReference type="InterPro" id="IPR006467">
    <property type="entry name" value="MiaB-like_bact"/>
</dbReference>
<evidence type="ECO:0000256" key="8">
    <source>
        <dbReference type="ARBA" id="ARBA00022694"/>
    </source>
</evidence>
<name>A0A6L5GT30_9FIRM</name>
<dbReference type="GO" id="GO:0051539">
    <property type="term" value="F:4 iron, 4 sulfur cluster binding"/>
    <property type="evidence" value="ECO:0007669"/>
    <property type="project" value="UniProtKB-KW"/>
</dbReference>
<gene>
    <name evidence="18" type="primary">mtaB</name>
    <name evidence="18" type="ORF">FRC53_05875</name>
</gene>
<evidence type="ECO:0000256" key="10">
    <source>
        <dbReference type="ARBA" id="ARBA00023004"/>
    </source>
</evidence>
<dbReference type="SMART" id="SM00729">
    <property type="entry name" value="Elp3"/>
    <property type="match status" value="1"/>
</dbReference>
<dbReference type="SFLD" id="SFLDF00295">
    <property type="entry name" value="threonylcarbamoyladenosine_tRN"/>
    <property type="match status" value="1"/>
</dbReference>
<dbReference type="Pfam" id="PF00919">
    <property type="entry name" value="UPF0004"/>
    <property type="match status" value="1"/>
</dbReference>
<dbReference type="Pfam" id="PF04055">
    <property type="entry name" value="Radical_SAM"/>
    <property type="match status" value="1"/>
</dbReference>
<dbReference type="FunFam" id="3.80.30.20:FF:000001">
    <property type="entry name" value="tRNA-2-methylthio-N(6)-dimethylallyladenosine synthase 2"/>
    <property type="match status" value="1"/>
</dbReference>
<comment type="similarity">
    <text evidence="14">Belongs to the methylthiotransferase family. MtaB subfamily.</text>
</comment>
<keyword evidence="11" id="KW-0411">Iron-sulfur</keyword>
<dbReference type="InterPro" id="IPR005839">
    <property type="entry name" value="Methylthiotransferase"/>
</dbReference>
<evidence type="ECO:0000256" key="6">
    <source>
        <dbReference type="ARBA" id="ARBA00022679"/>
    </source>
</evidence>
<keyword evidence="10" id="KW-0408">Iron</keyword>
<keyword evidence="5" id="KW-0963">Cytoplasm</keyword>
<keyword evidence="19" id="KW-1185">Reference proteome</keyword>
<dbReference type="NCBIfam" id="TIGR01579">
    <property type="entry name" value="MiaB-like-C"/>
    <property type="match status" value="1"/>
</dbReference>
<evidence type="ECO:0000313" key="18">
    <source>
        <dbReference type="EMBL" id="MQM72940.1"/>
    </source>
</evidence>
<evidence type="ECO:0000256" key="2">
    <source>
        <dbReference type="ARBA" id="ARBA00002399"/>
    </source>
</evidence>
<dbReference type="FunFam" id="3.40.50.12160:FF:000004">
    <property type="entry name" value="Threonylcarbamoyladenosine tRNA methylthiotransferase MtaB"/>
    <property type="match status" value="1"/>
</dbReference>
<dbReference type="Proteomes" id="UP000473648">
    <property type="component" value="Unassembled WGS sequence"/>
</dbReference>
<accession>A0A6L5GT30</accession>
<dbReference type="SFLD" id="SFLDG01082">
    <property type="entry name" value="B12-binding_domain_containing"/>
    <property type="match status" value="1"/>
</dbReference>
<dbReference type="InterPro" id="IPR023404">
    <property type="entry name" value="rSAM_horseshoe"/>
</dbReference>
<dbReference type="EC" id="2.8.4.5" evidence="3"/>
<dbReference type="InterPro" id="IPR038135">
    <property type="entry name" value="Methylthiotransferase_N_sf"/>
</dbReference>
<feature type="domain" description="MTTase N-terminal" evidence="16">
    <location>
        <begin position="5"/>
        <end position="117"/>
    </location>
</feature>